<evidence type="ECO:0000313" key="4">
    <source>
        <dbReference type="Proteomes" id="UP000215914"/>
    </source>
</evidence>
<evidence type="ECO:0000259" key="1">
    <source>
        <dbReference type="Pfam" id="PF02826"/>
    </source>
</evidence>
<dbReference type="GO" id="GO:0004617">
    <property type="term" value="F:phosphoglycerate dehydrogenase activity"/>
    <property type="evidence" value="ECO:0000318"/>
    <property type="project" value="GO_Central"/>
</dbReference>
<dbReference type="Pfam" id="PF02826">
    <property type="entry name" value="2-Hacid_dh_C"/>
    <property type="match status" value="1"/>
</dbReference>
<dbReference type="InterPro" id="IPR006140">
    <property type="entry name" value="D-isomer_DH_NAD-bd"/>
</dbReference>
<dbReference type="InParanoid" id="A0A251ULN0"/>
<reference evidence="3" key="2">
    <citation type="submission" date="2017-02" db="EMBL/GenBank/DDBJ databases">
        <title>Sunflower complete genome.</title>
        <authorList>
            <person name="Langlade N."/>
            <person name="Munos S."/>
        </authorList>
    </citation>
    <scope>NUCLEOTIDE SEQUENCE [LARGE SCALE GENOMIC DNA]</scope>
    <source>
        <tissue evidence="3">Leaves</tissue>
    </source>
</reference>
<dbReference type="STRING" id="4232.A0A251ULN0"/>
<sequence>MEHEMKSMIIDGKDNKVTFYEFPYYLRNIDFAKHTRNLDPASRTILLSGPAGPEAIQNPLNLRKNASTAANMTELASSYTPVNPAPLRRTSSWSFDEKLFVQNLYKAALDVVTVEPPLKDSKLVNHENVTVTPHPGASTTEAQVCK</sequence>
<accession>A0A251ULN0</accession>
<feature type="domain" description="D-isomer specific 2-hydroxyacid dehydrogenase NAD-binding" evidence="1">
    <location>
        <begin position="102"/>
        <end position="135"/>
    </location>
</feature>
<reference evidence="2" key="3">
    <citation type="submission" date="2020-06" db="EMBL/GenBank/DDBJ databases">
        <title>Helianthus annuus Genome sequencing and assembly Release 2.</title>
        <authorList>
            <person name="Gouzy J."/>
            <person name="Langlade N."/>
            <person name="Munos S."/>
        </authorList>
    </citation>
    <scope>NUCLEOTIDE SEQUENCE</scope>
    <source>
        <tissue evidence="2">Leaves</tissue>
    </source>
</reference>
<keyword evidence="4" id="KW-1185">Reference proteome</keyword>
<dbReference type="GO" id="GO:0009570">
    <property type="term" value="C:chloroplast stroma"/>
    <property type="evidence" value="ECO:0000318"/>
    <property type="project" value="GO_Central"/>
</dbReference>
<dbReference type="EMBL" id="MNCJ02000327">
    <property type="protein sequence ID" value="KAF5778909.1"/>
    <property type="molecule type" value="Genomic_DNA"/>
</dbReference>
<name>A0A251ULN0_HELAN</name>
<dbReference type="EC" id="1.1.1.95" evidence="2"/>
<reference evidence="2 4" key="1">
    <citation type="journal article" date="2017" name="Nature">
        <title>The sunflower genome provides insights into oil metabolism, flowering and Asterid evolution.</title>
        <authorList>
            <person name="Badouin H."/>
            <person name="Gouzy J."/>
            <person name="Grassa C.J."/>
            <person name="Murat F."/>
            <person name="Staton S.E."/>
            <person name="Cottret L."/>
            <person name="Lelandais-Briere C."/>
            <person name="Owens G.L."/>
            <person name="Carrere S."/>
            <person name="Mayjonade B."/>
            <person name="Legrand L."/>
            <person name="Gill N."/>
            <person name="Kane N.C."/>
            <person name="Bowers J.E."/>
            <person name="Hubner S."/>
            <person name="Bellec A."/>
            <person name="Berard A."/>
            <person name="Berges H."/>
            <person name="Blanchet N."/>
            <person name="Boniface M.C."/>
            <person name="Brunel D."/>
            <person name="Catrice O."/>
            <person name="Chaidir N."/>
            <person name="Claudel C."/>
            <person name="Donnadieu C."/>
            <person name="Faraut T."/>
            <person name="Fievet G."/>
            <person name="Helmstetter N."/>
            <person name="King M."/>
            <person name="Knapp S.J."/>
            <person name="Lai Z."/>
            <person name="Le Paslier M.C."/>
            <person name="Lippi Y."/>
            <person name="Lorenzon L."/>
            <person name="Mandel J.R."/>
            <person name="Marage G."/>
            <person name="Marchand G."/>
            <person name="Marquand E."/>
            <person name="Bret-Mestries E."/>
            <person name="Morien E."/>
            <person name="Nambeesan S."/>
            <person name="Nguyen T."/>
            <person name="Pegot-Espagnet P."/>
            <person name="Pouilly N."/>
            <person name="Raftis F."/>
            <person name="Sallet E."/>
            <person name="Schiex T."/>
            <person name="Thomas J."/>
            <person name="Vandecasteele C."/>
            <person name="Vares D."/>
            <person name="Vear F."/>
            <person name="Vautrin S."/>
            <person name="Crespi M."/>
            <person name="Mangin B."/>
            <person name="Burke J.M."/>
            <person name="Salse J."/>
            <person name="Munos S."/>
            <person name="Vincourt P."/>
            <person name="Rieseberg L.H."/>
            <person name="Langlade N.B."/>
        </authorList>
    </citation>
    <scope>NUCLEOTIDE SEQUENCE [LARGE SCALE GENOMIC DNA]</scope>
    <source>
        <strain evidence="4">cv. SF193</strain>
        <tissue evidence="2">Leaves</tissue>
    </source>
</reference>
<organism evidence="3 4">
    <name type="scientific">Helianthus annuus</name>
    <name type="common">Common sunflower</name>
    <dbReference type="NCBI Taxonomy" id="4232"/>
    <lineage>
        <taxon>Eukaryota</taxon>
        <taxon>Viridiplantae</taxon>
        <taxon>Streptophyta</taxon>
        <taxon>Embryophyta</taxon>
        <taxon>Tracheophyta</taxon>
        <taxon>Spermatophyta</taxon>
        <taxon>Magnoliopsida</taxon>
        <taxon>eudicotyledons</taxon>
        <taxon>Gunneridae</taxon>
        <taxon>Pentapetalae</taxon>
        <taxon>asterids</taxon>
        <taxon>campanulids</taxon>
        <taxon>Asterales</taxon>
        <taxon>Asteraceae</taxon>
        <taxon>Asteroideae</taxon>
        <taxon>Heliantheae alliance</taxon>
        <taxon>Heliantheae</taxon>
        <taxon>Helianthus</taxon>
    </lineage>
</organism>
<dbReference type="GO" id="GO:0051287">
    <property type="term" value="F:NAD binding"/>
    <property type="evidence" value="ECO:0007669"/>
    <property type="project" value="InterPro"/>
</dbReference>
<proteinExistence type="predicted"/>
<dbReference type="Gene3D" id="3.40.50.720">
    <property type="entry name" value="NAD(P)-binding Rossmann-like Domain"/>
    <property type="match status" value="1"/>
</dbReference>
<dbReference type="AlphaFoldDB" id="A0A251ULN0"/>
<evidence type="ECO:0000313" key="2">
    <source>
        <dbReference type="EMBL" id="KAF5778909.1"/>
    </source>
</evidence>
<dbReference type="EMBL" id="CM007894">
    <property type="protein sequence ID" value="OTG24235.1"/>
    <property type="molecule type" value="Genomic_DNA"/>
</dbReference>
<gene>
    <name evidence="3" type="ORF">HannXRQ_Chr05g0134451</name>
    <name evidence="2" type="ORF">HanXRQr2_Chr12g0553121</name>
</gene>
<keyword evidence="2" id="KW-0560">Oxidoreductase</keyword>
<dbReference type="InterPro" id="IPR036291">
    <property type="entry name" value="NAD(P)-bd_dom_sf"/>
</dbReference>
<dbReference type="Gramene" id="mRNA:HanXRQr2_Chr12g0553121">
    <property type="protein sequence ID" value="mRNA:HanXRQr2_Chr12g0553121"/>
    <property type="gene ID" value="HanXRQr2_Chr12g0553121"/>
</dbReference>
<protein>
    <submittedName>
        <fullName evidence="2">Phosphoglycerate dehydrogenase</fullName>
        <ecNumber evidence="2">1.1.1.95</ecNumber>
    </submittedName>
    <submittedName>
        <fullName evidence="3">Putative NAD(P)-binding domain-containing protein</fullName>
    </submittedName>
</protein>
<dbReference type="Proteomes" id="UP000215914">
    <property type="component" value="Chromosome 5"/>
</dbReference>
<evidence type="ECO:0000313" key="3">
    <source>
        <dbReference type="EMBL" id="OTG24235.1"/>
    </source>
</evidence>
<dbReference type="SUPFAM" id="SSF51735">
    <property type="entry name" value="NAD(P)-binding Rossmann-fold domains"/>
    <property type="match status" value="1"/>
</dbReference>